<evidence type="ECO:0000256" key="6">
    <source>
        <dbReference type="RuleBase" id="RU368039"/>
    </source>
</evidence>
<comment type="subcellular location">
    <subcellularLocation>
        <location evidence="1 6">Mitochondrion matrix</location>
    </subcellularLocation>
</comment>
<dbReference type="AlphaFoldDB" id="A0A9P6NIU9"/>
<evidence type="ECO:0000313" key="8">
    <source>
        <dbReference type="Proteomes" id="UP000886653"/>
    </source>
</evidence>
<evidence type="ECO:0000256" key="5">
    <source>
        <dbReference type="ARBA" id="ARBA00023186"/>
    </source>
</evidence>
<reference evidence="7" key="1">
    <citation type="submission" date="2013-11" db="EMBL/GenBank/DDBJ databases">
        <title>Genome sequence of the fusiform rust pathogen reveals effectors for host alternation and coevolution with pine.</title>
        <authorList>
            <consortium name="DOE Joint Genome Institute"/>
            <person name="Smith K."/>
            <person name="Pendleton A."/>
            <person name="Kubisiak T."/>
            <person name="Anderson C."/>
            <person name="Salamov A."/>
            <person name="Aerts A."/>
            <person name="Riley R."/>
            <person name="Clum A."/>
            <person name="Lindquist E."/>
            <person name="Ence D."/>
            <person name="Campbell M."/>
            <person name="Kronenberg Z."/>
            <person name="Feau N."/>
            <person name="Dhillon B."/>
            <person name="Hamelin R."/>
            <person name="Burleigh J."/>
            <person name="Smith J."/>
            <person name="Yandell M."/>
            <person name="Nelson C."/>
            <person name="Grigoriev I."/>
            <person name="Davis J."/>
        </authorList>
    </citation>
    <scope>NUCLEOTIDE SEQUENCE</scope>
    <source>
        <strain evidence="7">G11</strain>
    </source>
</reference>
<dbReference type="GO" id="GO:0034553">
    <property type="term" value="P:mitochondrial respiratory chain complex II assembly"/>
    <property type="evidence" value="ECO:0007669"/>
    <property type="project" value="UniProtKB-UniRule"/>
</dbReference>
<dbReference type="Pfam" id="PF13233">
    <property type="entry name" value="Complex1_LYR_2"/>
    <property type="match status" value="1"/>
</dbReference>
<keyword evidence="5 6" id="KW-0143">Chaperone</keyword>
<dbReference type="GO" id="GO:0006105">
    <property type="term" value="P:succinate metabolic process"/>
    <property type="evidence" value="ECO:0007669"/>
    <property type="project" value="TreeGrafter"/>
</dbReference>
<dbReference type="CDD" id="cd20270">
    <property type="entry name" value="Complex1_LYR_SDHAF3_LYRM10"/>
    <property type="match status" value="1"/>
</dbReference>
<dbReference type="Proteomes" id="UP000886653">
    <property type="component" value="Unassembled WGS sequence"/>
</dbReference>
<comment type="similarity">
    <text evidence="2 6">Belongs to the complex I LYR family. SDHAF3 subfamily.</text>
</comment>
<name>A0A9P6NIU9_9BASI</name>
<gene>
    <name evidence="7" type="ORF">CROQUDRAFT_660045</name>
</gene>
<dbReference type="EMBL" id="MU167296">
    <property type="protein sequence ID" value="KAG0144376.1"/>
    <property type="molecule type" value="Genomic_DNA"/>
</dbReference>
<dbReference type="GO" id="GO:0005759">
    <property type="term" value="C:mitochondrial matrix"/>
    <property type="evidence" value="ECO:0007669"/>
    <property type="project" value="UniProtKB-SubCell"/>
</dbReference>
<comment type="caution">
    <text evidence="7">The sequence shown here is derived from an EMBL/GenBank/DDBJ whole genome shotgun (WGS) entry which is preliminary data.</text>
</comment>
<protein>
    <recommendedName>
        <fullName evidence="6">Succinate dehydrogenase assembly factor 3</fullName>
        <shortName evidence="6">SDH assembly factor 3</shortName>
        <shortName evidence="6">SDHAF3</shortName>
    </recommendedName>
</protein>
<evidence type="ECO:0000256" key="4">
    <source>
        <dbReference type="ARBA" id="ARBA00023128"/>
    </source>
</evidence>
<organism evidence="7 8">
    <name type="scientific">Cronartium quercuum f. sp. fusiforme G11</name>
    <dbReference type="NCBI Taxonomy" id="708437"/>
    <lineage>
        <taxon>Eukaryota</taxon>
        <taxon>Fungi</taxon>
        <taxon>Dikarya</taxon>
        <taxon>Basidiomycota</taxon>
        <taxon>Pucciniomycotina</taxon>
        <taxon>Pucciniomycetes</taxon>
        <taxon>Pucciniales</taxon>
        <taxon>Coleosporiaceae</taxon>
        <taxon>Cronartium</taxon>
    </lineage>
</organism>
<dbReference type="GO" id="GO:0005758">
    <property type="term" value="C:mitochondrial intermembrane space"/>
    <property type="evidence" value="ECO:0007669"/>
    <property type="project" value="TreeGrafter"/>
</dbReference>
<accession>A0A9P6NIU9</accession>
<evidence type="ECO:0000256" key="2">
    <source>
        <dbReference type="ARBA" id="ARBA00006020"/>
    </source>
</evidence>
<comment type="function">
    <text evidence="6">Plays an essential role in the assembly of succinate dehydrogenase (SDH), an enzyme complex (also referred to as respiratory complex II) that is a component of both the tricarboxylic acid (TCA) cycle and the mitochondrial electron transport chain, and which couples the oxidation of succinate to fumarate with the reduction of ubiquinone (coenzyme Q) to ubiquinol. Promotes maturation of the iron-sulfur protein subunit of the SDH catalytic dimer, protecting it from the deleterious effects of oxidants. May act together with SDHAF1.</text>
</comment>
<evidence type="ECO:0000313" key="7">
    <source>
        <dbReference type="EMBL" id="KAG0144376.1"/>
    </source>
</evidence>
<keyword evidence="4 6" id="KW-0496">Mitochondrion</keyword>
<comment type="subunit">
    <text evidence="6">Interacts with the iron-sulfur protein subunit within the SDH catalytic dimer.</text>
</comment>
<evidence type="ECO:0000256" key="3">
    <source>
        <dbReference type="ARBA" id="ARBA00022946"/>
    </source>
</evidence>
<dbReference type="InterPro" id="IPR008381">
    <property type="entry name" value="SDHAF3/Sdh7"/>
</dbReference>
<keyword evidence="8" id="KW-1185">Reference proteome</keyword>
<keyword evidence="3" id="KW-0809">Transit peptide</keyword>
<dbReference type="PANTHER" id="PTHR13137">
    <property type="entry name" value="DC11 ACN9 HOMOLOG"/>
    <property type="match status" value="1"/>
</dbReference>
<sequence length="145" mass="16538">MRPSLRQLASSLTISPLSNASVSLLPAIPLYRRLLRIHRTALPSEMRSLGDVYVKDEFRRCRSIENPIQIIGFLGQWKIYLDTLESQSNHGTQNQKIGRQLSEATLEKLSSEQIGQLFELLKATKEIWVNNDEDESQIVKSKKTS</sequence>
<proteinExistence type="inferred from homology"/>
<dbReference type="PANTHER" id="PTHR13137:SF6">
    <property type="entry name" value="SUCCINATE DEHYDROGENASE ASSEMBLY FACTOR 3, MITOCHONDRIAL"/>
    <property type="match status" value="1"/>
</dbReference>
<dbReference type="OrthoDB" id="278329at2759"/>
<evidence type="ECO:0000256" key="1">
    <source>
        <dbReference type="ARBA" id="ARBA00004305"/>
    </source>
</evidence>